<evidence type="ECO:0000256" key="1">
    <source>
        <dbReference type="ARBA" id="ARBA00008372"/>
    </source>
</evidence>
<accession>A0A1R1PL63</accession>
<name>A0A1R1PL63_ZANCU</name>
<dbReference type="Pfam" id="PF04857">
    <property type="entry name" value="CAF1"/>
    <property type="match status" value="1"/>
</dbReference>
<organism evidence="3 4">
    <name type="scientific">Zancudomyces culisetae</name>
    <name type="common">Gut fungus</name>
    <name type="synonym">Smittium culisetae</name>
    <dbReference type="NCBI Taxonomy" id="1213189"/>
    <lineage>
        <taxon>Eukaryota</taxon>
        <taxon>Fungi</taxon>
        <taxon>Fungi incertae sedis</taxon>
        <taxon>Zoopagomycota</taxon>
        <taxon>Kickxellomycotina</taxon>
        <taxon>Harpellomycetes</taxon>
        <taxon>Harpellales</taxon>
        <taxon>Legeriomycetaceae</taxon>
        <taxon>Zancudomyces</taxon>
    </lineage>
</organism>
<dbReference type="Proteomes" id="UP000188320">
    <property type="component" value="Unassembled WGS sequence"/>
</dbReference>
<proteinExistence type="inferred from homology"/>
<feature type="compositionally biased region" description="Basic residues" evidence="2">
    <location>
        <begin position="103"/>
        <end position="113"/>
    </location>
</feature>
<dbReference type="Gene3D" id="3.30.420.10">
    <property type="entry name" value="Ribonuclease H-like superfamily/Ribonuclease H"/>
    <property type="match status" value="1"/>
</dbReference>
<evidence type="ECO:0000313" key="3">
    <source>
        <dbReference type="EMBL" id="OMH81663.1"/>
    </source>
</evidence>
<evidence type="ECO:0000313" key="4">
    <source>
        <dbReference type="Proteomes" id="UP000188320"/>
    </source>
</evidence>
<comment type="caution">
    <text evidence="3">The sequence shown here is derived from an EMBL/GenBank/DDBJ whole genome shotgun (WGS) entry which is preliminary data.</text>
</comment>
<comment type="similarity">
    <text evidence="1">Belongs to the CAF1 family.</text>
</comment>
<reference evidence="4" key="1">
    <citation type="submission" date="2017-01" db="EMBL/GenBank/DDBJ databases">
        <authorList>
            <person name="Wang Y."/>
            <person name="White M."/>
            <person name="Kvist S."/>
            <person name="Moncalvo J.-M."/>
        </authorList>
    </citation>
    <scope>NUCLEOTIDE SEQUENCE [LARGE SCALE GENOMIC DNA]</scope>
    <source>
        <strain evidence="4">COL-18-3</strain>
    </source>
</reference>
<dbReference type="AlphaFoldDB" id="A0A1R1PL63"/>
<dbReference type="InterPro" id="IPR036397">
    <property type="entry name" value="RNaseH_sf"/>
</dbReference>
<dbReference type="InterPro" id="IPR006941">
    <property type="entry name" value="RNase_CAF1"/>
</dbReference>
<gene>
    <name evidence="3" type="ORF">AX774_g4876</name>
</gene>
<evidence type="ECO:0000256" key="2">
    <source>
        <dbReference type="SAM" id="MobiDB-lite"/>
    </source>
</evidence>
<sequence>MDAQITYNTITRDNIGKLSVIFKQLVDRSSFVAIDTEFTGLNLQNLADDFGFDFRKWNTRESVGRLWEQGQEQDQQGQEQNGSQGYVVGGAENNGVNSDGNKRKFVSKKREVKKPKHEEFNDGRILRHLLRYVISSGGGKLGKRGATRVDIQVCGESKLFCRGYQGGKEWDNRKRGRGWFWY</sequence>
<feature type="region of interest" description="Disordered" evidence="2">
    <location>
        <begin position="67"/>
        <end position="113"/>
    </location>
</feature>
<dbReference type="GO" id="GO:0003676">
    <property type="term" value="F:nucleic acid binding"/>
    <property type="evidence" value="ECO:0007669"/>
    <property type="project" value="InterPro"/>
</dbReference>
<dbReference type="OrthoDB" id="414075at2759"/>
<feature type="compositionally biased region" description="Low complexity" evidence="2">
    <location>
        <begin position="68"/>
        <end position="85"/>
    </location>
</feature>
<dbReference type="InterPro" id="IPR012337">
    <property type="entry name" value="RNaseH-like_sf"/>
</dbReference>
<dbReference type="SUPFAM" id="SSF53098">
    <property type="entry name" value="Ribonuclease H-like"/>
    <property type="match status" value="1"/>
</dbReference>
<keyword evidence="4" id="KW-1185">Reference proteome</keyword>
<dbReference type="EMBL" id="LSSK01000848">
    <property type="protein sequence ID" value="OMH81663.1"/>
    <property type="molecule type" value="Genomic_DNA"/>
</dbReference>
<protein>
    <submittedName>
        <fullName evidence="3">Uncharacterized protein</fullName>
    </submittedName>
</protein>